<dbReference type="GeneID" id="73467944"/>
<dbReference type="GO" id="GO:0005886">
    <property type="term" value="C:plasma membrane"/>
    <property type="evidence" value="ECO:0007669"/>
    <property type="project" value="TreeGrafter"/>
</dbReference>
<keyword evidence="8" id="KW-1185">Reference proteome</keyword>
<feature type="compositionally biased region" description="Polar residues" evidence="6">
    <location>
        <begin position="355"/>
        <end position="367"/>
    </location>
</feature>
<evidence type="ECO:0000256" key="5">
    <source>
        <dbReference type="ARBA" id="ARBA00023136"/>
    </source>
</evidence>
<dbReference type="Pfam" id="PF10428">
    <property type="entry name" value="SOG2"/>
    <property type="match status" value="2"/>
</dbReference>
<feature type="region of interest" description="Disordered" evidence="6">
    <location>
        <begin position="404"/>
        <end position="453"/>
    </location>
</feature>
<dbReference type="InterPro" id="IPR003591">
    <property type="entry name" value="Leu-rich_rpt_typical-subtyp"/>
</dbReference>
<protein>
    <submittedName>
        <fullName evidence="7">SOG2</fullName>
    </submittedName>
</protein>
<evidence type="ECO:0000313" key="7">
    <source>
        <dbReference type="EMBL" id="KAG7665455.1"/>
    </source>
</evidence>
<dbReference type="EMBL" id="JAGSYN010000050">
    <property type="protein sequence ID" value="KAG7665455.1"/>
    <property type="molecule type" value="Genomic_DNA"/>
</dbReference>
<dbReference type="InterPro" id="IPR019487">
    <property type="entry name" value="RAM_signalling_pathway_SOG2"/>
</dbReference>
<dbReference type="Pfam" id="PF13855">
    <property type="entry name" value="LRR_8"/>
    <property type="match status" value="1"/>
</dbReference>
<organism evidence="7 8">
    <name type="scientific">[Candida] subhashii</name>
    <dbReference type="NCBI Taxonomy" id="561895"/>
    <lineage>
        <taxon>Eukaryota</taxon>
        <taxon>Fungi</taxon>
        <taxon>Dikarya</taxon>
        <taxon>Ascomycota</taxon>
        <taxon>Saccharomycotina</taxon>
        <taxon>Pichiomycetes</taxon>
        <taxon>Debaryomycetaceae</taxon>
        <taxon>Spathaspora</taxon>
    </lineage>
</organism>
<feature type="compositionally biased region" description="Low complexity" evidence="6">
    <location>
        <begin position="881"/>
        <end position="898"/>
    </location>
</feature>
<dbReference type="GO" id="GO:0038023">
    <property type="term" value="F:signaling receptor activity"/>
    <property type="evidence" value="ECO:0007669"/>
    <property type="project" value="TreeGrafter"/>
</dbReference>
<sequence>MTKSHIFGLLKDQVDLIEQKHTIRLNGINNNSTSNLSSSEVVDGIYEFLHSFDPPLIVEKLSLEDNYFPELPSNFYKIASRLKYLDLHNNSIAYIPKDFFYKLASLEILDLSSNKLTYLPDSISILTNLKVISIKDNRFRYINPSLGELSNLNLIEVTNNPLILPSNEIIKTFQKQKSDLDWVHELKNYLVTNRVLIRMRIEDSMNKEARRPYEYPDLIGESIHGTSPPVRRSQSISEGTKIKSSKASRRMGLIIRKSDDLNNESANKHIRPSSIEEDINNNNNNNRSYNTVDYKSTPPSHPPPPPLSAPIVDHGFGNLSSPPRLVVQTTTETTSSSPSISHSPSSITSGLRSIPASTKSPSRSRSNTLKEIDRILEKSESVDTEHKSSAYFRRLSTLQEIPQDESDVGDDEQHHHPKNNMSQDGRLTLPSVPSNEISSKDTTPSSSSHVSRNPALSIITTTNDTGGSQLNKIALTQRKHSSITIVKVSRKILFSFSELHSSIRRFTGFSSDKKVTIKMVSFLYSTKSNIDTLVENLEIMEETGNNLDSIVTSLHTCITSFKAMMSLLSENFSSFVNKIDICFIRMLYLSMYGSFNELQNAFSLLVASTKSEPKFVYTPVVESKPKLPPIGVDHLEEVDEKLYVTIESATTNAQLIFNELNQAINKVVISSSPENQPQVANRVKELINVCAASLEITKRLQTKLYTIRNNPSQTTKKLFAEDINQFIKTMVQTLASVKAIVKDLPILDDIRGSMSNLTKTAKEVTYMLEVSSYKSLLPEASSSSSSSAPGGAAVQSAPAASSHVPPPLMSMPSASSFMSSGPAPMRTPLVATGSQISGGNIQEMFVAANSPVGSVANTPSPLAQTNMHKNGPNPFDNLTINRSSDINGSGSNGNNSEM</sequence>
<dbReference type="SMART" id="SM00369">
    <property type="entry name" value="LRR_TYP"/>
    <property type="match status" value="3"/>
</dbReference>
<keyword evidence="2" id="KW-0812">Transmembrane</keyword>
<comment type="subcellular location">
    <subcellularLocation>
        <location evidence="1">Membrane</location>
    </subcellularLocation>
</comment>
<dbReference type="OrthoDB" id="1394818at2759"/>
<evidence type="ECO:0000313" key="8">
    <source>
        <dbReference type="Proteomes" id="UP000694255"/>
    </source>
</evidence>
<evidence type="ECO:0000256" key="3">
    <source>
        <dbReference type="ARBA" id="ARBA00022729"/>
    </source>
</evidence>
<evidence type="ECO:0000256" key="4">
    <source>
        <dbReference type="ARBA" id="ARBA00022989"/>
    </source>
</evidence>
<evidence type="ECO:0000256" key="6">
    <source>
        <dbReference type="SAM" id="MobiDB-lite"/>
    </source>
</evidence>
<feature type="compositionally biased region" description="Low complexity" evidence="6">
    <location>
        <begin position="440"/>
        <end position="451"/>
    </location>
</feature>
<dbReference type="PANTHER" id="PTHR24365:SF530">
    <property type="entry name" value="MSTPROX-RELATED"/>
    <property type="match status" value="1"/>
</dbReference>
<feature type="region of interest" description="Disordered" evidence="6">
    <location>
        <begin position="779"/>
        <end position="821"/>
    </location>
</feature>
<keyword evidence="4" id="KW-1133">Transmembrane helix</keyword>
<feature type="compositionally biased region" description="Low complexity" evidence="6">
    <location>
        <begin position="329"/>
        <end position="349"/>
    </location>
</feature>
<feature type="region of interest" description="Disordered" evidence="6">
    <location>
        <begin position="867"/>
        <end position="898"/>
    </location>
</feature>
<dbReference type="PANTHER" id="PTHR24365">
    <property type="entry name" value="TOLL-LIKE RECEPTOR"/>
    <property type="match status" value="1"/>
</dbReference>
<evidence type="ECO:0000256" key="2">
    <source>
        <dbReference type="ARBA" id="ARBA00022692"/>
    </source>
</evidence>
<feature type="compositionally biased region" description="Low complexity" evidence="6">
    <location>
        <begin position="779"/>
        <end position="803"/>
    </location>
</feature>
<reference evidence="7 8" key="1">
    <citation type="journal article" date="2021" name="DNA Res.">
        <title>Genome analysis of Candida subhashii reveals its hybrid nature and dual mitochondrial genome conformations.</title>
        <authorList>
            <person name="Mixao V."/>
            <person name="Hegedusova E."/>
            <person name="Saus E."/>
            <person name="Pryszcz L.P."/>
            <person name="Cillingova A."/>
            <person name="Nosek J."/>
            <person name="Gabaldon T."/>
        </authorList>
    </citation>
    <scope>NUCLEOTIDE SEQUENCE [LARGE SCALE GENOMIC DNA]</scope>
    <source>
        <strain evidence="7 8">CBS 10753</strain>
    </source>
</reference>
<name>A0A8J5R562_9ASCO</name>
<accession>A0A8J5R562</accession>
<keyword evidence="3" id="KW-0732">Signal</keyword>
<dbReference type="InterPro" id="IPR001611">
    <property type="entry name" value="Leu-rich_rpt"/>
</dbReference>
<proteinExistence type="predicted"/>
<comment type="caution">
    <text evidence="7">The sequence shown here is derived from an EMBL/GenBank/DDBJ whole genome shotgun (WGS) entry which is preliminary data.</text>
</comment>
<feature type="compositionally biased region" description="Low complexity" evidence="6">
    <location>
        <begin position="810"/>
        <end position="821"/>
    </location>
</feature>
<dbReference type="Proteomes" id="UP000694255">
    <property type="component" value="Unassembled WGS sequence"/>
</dbReference>
<gene>
    <name evidence="7" type="ORF">J8A68_001143</name>
</gene>
<feature type="compositionally biased region" description="Pro residues" evidence="6">
    <location>
        <begin position="299"/>
        <end position="308"/>
    </location>
</feature>
<dbReference type="AlphaFoldDB" id="A0A8J5R562"/>
<dbReference type="RefSeq" id="XP_049265687.1">
    <property type="nucleotide sequence ID" value="XM_049404765.1"/>
</dbReference>
<dbReference type="GO" id="GO:0007165">
    <property type="term" value="P:signal transduction"/>
    <property type="evidence" value="ECO:0007669"/>
    <property type="project" value="TreeGrafter"/>
</dbReference>
<dbReference type="PROSITE" id="PS51450">
    <property type="entry name" value="LRR"/>
    <property type="match status" value="2"/>
</dbReference>
<keyword evidence="5" id="KW-0472">Membrane</keyword>
<evidence type="ECO:0000256" key="1">
    <source>
        <dbReference type="ARBA" id="ARBA00004370"/>
    </source>
</evidence>
<feature type="compositionally biased region" description="Polar residues" evidence="6">
    <location>
        <begin position="419"/>
        <end position="437"/>
    </location>
</feature>
<feature type="region of interest" description="Disordered" evidence="6">
    <location>
        <begin position="219"/>
        <end position="370"/>
    </location>
</feature>